<feature type="region of interest" description="Disordered" evidence="8">
    <location>
        <begin position="29"/>
        <end position="51"/>
    </location>
</feature>
<gene>
    <name evidence="9" type="ORF">G0Q06_01955</name>
</gene>
<dbReference type="Pfam" id="PF07927">
    <property type="entry name" value="HicA_toxin"/>
    <property type="match status" value="1"/>
</dbReference>
<dbReference type="EMBL" id="JAAGNX010000001">
    <property type="protein sequence ID" value="NDV61209.1"/>
    <property type="molecule type" value="Genomic_DNA"/>
</dbReference>
<comment type="caution">
    <text evidence="9">The sequence shown here is derived from an EMBL/GenBank/DDBJ whole genome shotgun (WGS) entry which is preliminary data.</text>
</comment>
<keyword evidence="6" id="KW-0694">RNA-binding</keyword>
<dbReference type="AlphaFoldDB" id="A0A6B2LYU4"/>
<comment type="similarity">
    <text evidence="1">Belongs to the HicA mRNA interferase family.</text>
</comment>
<evidence type="ECO:0000256" key="5">
    <source>
        <dbReference type="ARBA" id="ARBA00022801"/>
    </source>
</evidence>
<dbReference type="GO" id="GO:0003729">
    <property type="term" value="F:mRNA binding"/>
    <property type="evidence" value="ECO:0007669"/>
    <property type="project" value="InterPro"/>
</dbReference>
<keyword evidence="5" id="KW-0378">Hydrolase</keyword>
<dbReference type="SUPFAM" id="SSF54786">
    <property type="entry name" value="YcfA/nrd intein domain"/>
    <property type="match status" value="1"/>
</dbReference>
<evidence type="ECO:0000256" key="4">
    <source>
        <dbReference type="ARBA" id="ARBA00022759"/>
    </source>
</evidence>
<dbReference type="Proteomes" id="UP000478417">
    <property type="component" value="Unassembled WGS sequence"/>
</dbReference>
<evidence type="ECO:0000313" key="9">
    <source>
        <dbReference type="EMBL" id="NDV61209.1"/>
    </source>
</evidence>
<dbReference type="GO" id="GO:0016787">
    <property type="term" value="F:hydrolase activity"/>
    <property type="evidence" value="ECO:0007669"/>
    <property type="project" value="UniProtKB-KW"/>
</dbReference>
<organism evidence="9 10">
    <name type="scientific">Oceanipulchritudo coccoides</name>
    <dbReference type="NCBI Taxonomy" id="2706888"/>
    <lineage>
        <taxon>Bacteria</taxon>
        <taxon>Pseudomonadati</taxon>
        <taxon>Verrucomicrobiota</taxon>
        <taxon>Opitutia</taxon>
        <taxon>Puniceicoccales</taxon>
        <taxon>Oceanipulchritudinaceae</taxon>
        <taxon>Oceanipulchritudo</taxon>
    </lineage>
</organism>
<evidence type="ECO:0000256" key="7">
    <source>
        <dbReference type="ARBA" id="ARBA00023016"/>
    </source>
</evidence>
<evidence type="ECO:0000313" key="10">
    <source>
        <dbReference type="Proteomes" id="UP000478417"/>
    </source>
</evidence>
<dbReference type="GO" id="GO:0004519">
    <property type="term" value="F:endonuclease activity"/>
    <property type="evidence" value="ECO:0007669"/>
    <property type="project" value="UniProtKB-KW"/>
</dbReference>
<dbReference type="InterPro" id="IPR038570">
    <property type="entry name" value="HicA_sf"/>
</dbReference>
<evidence type="ECO:0000256" key="1">
    <source>
        <dbReference type="ARBA" id="ARBA00006620"/>
    </source>
</evidence>
<evidence type="ECO:0000256" key="8">
    <source>
        <dbReference type="SAM" id="MobiDB-lite"/>
    </source>
</evidence>
<reference evidence="9 10" key="1">
    <citation type="submission" date="2020-02" db="EMBL/GenBank/DDBJ databases">
        <title>Albibacoteraceae fam. nov., the first described family within the subdivision 4 Verrucomicrobia.</title>
        <authorList>
            <person name="Xi F."/>
        </authorList>
    </citation>
    <scope>NUCLEOTIDE SEQUENCE [LARGE SCALE GENOMIC DNA]</scope>
    <source>
        <strain evidence="9 10">CK1056</strain>
    </source>
</reference>
<keyword evidence="2" id="KW-1277">Toxin-antitoxin system</keyword>
<keyword evidence="3" id="KW-0540">Nuclease</keyword>
<dbReference type="Gene3D" id="3.30.920.30">
    <property type="entry name" value="Hypothetical protein"/>
    <property type="match status" value="1"/>
</dbReference>
<evidence type="ECO:0000256" key="2">
    <source>
        <dbReference type="ARBA" id="ARBA00022649"/>
    </source>
</evidence>
<keyword evidence="7" id="KW-0346">Stress response</keyword>
<keyword evidence="4" id="KW-0255">Endonuclease</keyword>
<name>A0A6B2LYU4_9BACT</name>
<sequence>MTPPRRRFSGAQICRLLELHGFIPVRQKGSHRIMRKTTPDGSRTIPIPLHKDLKPGTLASIIRQSGRGRFLASGQRKPGRPEGGEA</sequence>
<evidence type="ECO:0000256" key="3">
    <source>
        <dbReference type="ARBA" id="ARBA00022722"/>
    </source>
</evidence>
<dbReference type="InterPro" id="IPR012933">
    <property type="entry name" value="HicA_mRNA_interferase"/>
</dbReference>
<proteinExistence type="inferred from homology"/>
<keyword evidence="10" id="KW-1185">Reference proteome</keyword>
<accession>A0A6B2LYU4</accession>
<evidence type="ECO:0000256" key="6">
    <source>
        <dbReference type="ARBA" id="ARBA00022884"/>
    </source>
</evidence>
<protein>
    <submittedName>
        <fullName evidence="9">Type II toxin-antitoxin system HicA family toxin</fullName>
    </submittedName>
</protein>
<feature type="region of interest" description="Disordered" evidence="8">
    <location>
        <begin position="66"/>
        <end position="86"/>
    </location>
</feature>